<keyword evidence="3" id="KW-1185">Reference proteome</keyword>
<accession>A0ABS1LZ83</accession>
<dbReference type="PANTHER" id="PTHR38011">
    <property type="entry name" value="DIHYDROFOLATE REDUCTASE FAMILY PROTEIN (AFU_ORTHOLOGUE AFUA_8G06820)"/>
    <property type="match status" value="1"/>
</dbReference>
<dbReference type="InterPro" id="IPR002734">
    <property type="entry name" value="RibDG_C"/>
</dbReference>
<dbReference type="EMBL" id="JAERRJ010000001">
    <property type="protein sequence ID" value="MBL1073531.1"/>
    <property type="molecule type" value="Genomic_DNA"/>
</dbReference>
<feature type="domain" description="Bacterial bifunctional deaminase-reductase C-terminal" evidence="1">
    <location>
        <begin position="2"/>
        <end position="182"/>
    </location>
</feature>
<evidence type="ECO:0000259" key="1">
    <source>
        <dbReference type="Pfam" id="PF01872"/>
    </source>
</evidence>
<organism evidence="2 3">
    <name type="scientific">Nocardia acididurans</name>
    <dbReference type="NCBI Taxonomy" id="2802282"/>
    <lineage>
        <taxon>Bacteria</taxon>
        <taxon>Bacillati</taxon>
        <taxon>Actinomycetota</taxon>
        <taxon>Actinomycetes</taxon>
        <taxon>Mycobacteriales</taxon>
        <taxon>Nocardiaceae</taxon>
        <taxon>Nocardia</taxon>
    </lineage>
</organism>
<dbReference type="SUPFAM" id="SSF53597">
    <property type="entry name" value="Dihydrofolate reductase-like"/>
    <property type="match status" value="1"/>
</dbReference>
<comment type="caution">
    <text evidence="2">The sequence shown here is derived from an EMBL/GenBank/DDBJ whole genome shotgun (WGS) entry which is preliminary data.</text>
</comment>
<dbReference type="InterPro" id="IPR050765">
    <property type="entry name" value="Riboflavin_Biosynth_HTPR"/>
</dbReference>
<name>A0ABS1LZ83_9NOCA</name>
<evidence type="ECO:0000313" key="2">
    <source>
        <dbReference type="EMBL" id="MBL1073531.1"/>
    </source>
</evidence>
<proteinExistence type="predicted"/>
<protein>
    <submittedName>
        <fullName evidence="2">Dihydrofolate reductase</fullName>
    </submittedName>
</protein>
<dbReference type="Proteomes" id="UP000602198">
    <property type="component" value="Unassembled WGS sequence"/>
</dbReference>
<reference evidence="2 3" key="1">
    <citation type="submission" date="2021-01" db="EMBL/GenBank/DDBJ databases">
        <title>WGS of actinomycetes isolated from Thailand.</title>
        <authorList>
            <person name="Thawai C."/>
        </authorList>
    </citation>
    <scope>NUCLEOTIDE SEQUENCE [LARGE SCALE GENOMIC DNA]</scope>
    <source>
        <strain evidence="2 3">LPG 2</strain>
    </source>
</reference>
<dbReference type="PANTHER" id="PTHR38011:SF11">
    <property type="entry name" value="2,5-DIAMINO-6-RIBOSYLAMINO-4(3H)-PYRIMIDINONE 5'-PHOSPHATE REDUCTASE"/>
    <property type="match status" value="1"/>
</dbReference>
<dbReference type="Gene3D" id="3.40.430.10">
    <property type="entry name" value="Dihydrofolate Reductase, subunit A"/>
    <property type="match status" value="1"/>
</dbReference>
<dbReference type="RefSeq" id="WP_201943527.1">
    <property type="nucleotide sequence ID" value="NZ_JAERRJ010000001.1"/>
</dbReference>
<dbReference type="Pfam" id="PF01872">
    <property type="entry name" value="RibD_C"/>
    <property type="match status" value="1"/>
</dbReference>
<gene>
    <name evidence="2" type="ORF">JK358_03915</name>
</gene>
<sequence length="192" mass="21313">MRKLTYFVGMSLDGYIAAPDGAIDAFEVNEAFAKWLATDYPETLPTHARPYFGVPADAPNVHFDTLVMGRGTYEPALQVGITSPYGHVRQYIVSTTLGTIDDPAVELVESDPVGLVQRLKREDGKDIWLAGGGKFAAQLMDEIDELVIKSYPVVLGDGVKAFADNFRPTHFELVKRENFDAGEQVSWFRRRA</sequence>
<evidence type="ECO:0000313" key="3">
    <source>
        <dbReference type="Proteomes" id="UP000602198"/>
    </source>
</evidence>
<dbReference type="InterPro" id="IPR024072">
    <property type="entry name" value="DHFR-like_dom_sf"/>
</dbReference>